<name>A0ABT6J913_9GAMM</name>
<comment type="caution">
    <text evidence="2">The sequence shown here is derived from an EMBL/GenBank/DDBJ whole genome shotgun (WGS) entry which is preliminary data.</text>
</comment>
<accession>A0ABT6J913</accession>
<gene>
    <name evidence="2" type="ORF">QFW77_09885</name>
</gene>
<keyword evidence="3" id="KW-1185">Reference proteome</keyword>
<dbReference type="NCBIfam" id="TIGR02001">
    <property type="entry name" value="gcw_chp"/>
    <property type="match status" value="1"/>
</dbReference>
<feature type="signal peptide" evidence="1">
    <location>
        <begin position="1"/>
        <end position="24"/>
    </location>
</feature>
<dbReference type="EMBL" id="JARXRM010000031">
    <property type="protein sequence ID" value="MDH5823293.1"/>
    <property type="molecule type" value="Genomic_DNA"/>
</dbReference>
<proteinExistence type="predicted"/>
<organism evidence="2 3">
    <name type="scientific">Luteimonas endophytica</name>
    <dbReference type="NCBI Taxonomy" id="3042023"/>
    <lineage>
        <taxon>Bacteria</taxon>
        <taxon>Pseudomonadati</taxon>
        <taxon>Pseudomonadota</taxon>
        <taxon>Gammaproteobacteria</taxon>
        <taxon>Lysobacterales</taxon>
        <taxon>Lysobacteraceae</taxon>
        <taxon>Luteimonas</taxon>
    </lineage>
</organism>
<dbReference type="Proteomes" id="UP001156940">
    <property type="component" value="Unassembled WGS sequence"/>
</dbReference>
<reference evidence="2 3" key="1">
    <citation type="submission" date="2023-04" db="EMBL/GenBank/DDBJ databases">
        <title>Luteimonas endophyticus RD2P54.</title>
        <authorList>
            <person name="Sun J.-Q."/>
        </authorList>
    </citation>
    <scope>NUCLEOTIDE SEQUENCE [LARGE SCALE GENOMIC DNA]</scope>
    <source>
        <strain evidence="2 3">RD2P54</strain>
    </source>
</reference>
<evidence type="ECO:0000313" key="3">
    <source>
        <dbReference type="Proteomes" id="UP001156940"/>
    </source>
</evidence>
<protein>
    <submittedName>
        <fullName evidence="2">TorF family putative porin</fullName>
    </submittedName>
</protein>
<dbReference type="InterPro" id="IPR010239">
    <property type="entry name" value="CHP02001"/>
</dbReference>
<sequence length="233" mass="24757">MTLHARGVASLLAFGLLAAGGAHAEVSGSVTLTSDYLFRGLSQTNEEPALQGGIDYTHQSGFYAGAWGSSISWLSDADPDVSSQVEVDLYLGYGGEFGDSGLGYDAGAIYYWYPGDYPPGFTDPDTTEVYFGLGYGMFAAKYSYAVTDLFGLPDSDGSGNLDVTADWELTPGWTLNAAVGKQWVSGYEGADYAFWKLGLSKGFENGFELAAALNDNDLIGPDETFTFAVAKSF</sequence>
<dbReference type="Pfam" id="PF09694">
    <property type="entry name" value="Gcw_chp"/>
    <property type="match status" value="1"/>
</dbReference>
<feature type="chain" id="PRO_5046079389" evidence="1">
    <location>
        <begin position="25"/>
        <end position="233"/>
    </location>
</feature>
<evidence type="ECO:0000313" key="2">
    <source>
        <dbReference type="EMBL" id="MDH5823293.1"/>
    </source>
</evidence>
<keyword evidence="1" id="KW-0732">Signal</keyword>
<dbReference type="RefSeq" id="WP_280574446.1">
    <property type="nucleotide sequence ID" value="NZ_JARXRM010000031.1"/>
</dbReference>
<evidence type="ECO:0000256" key="1">
    <source>
        <dbReference type="SAM" id="SignalP"/>
    </source>
</evidence>